<dbReference type="HOGENOM" id="CLU_2823735_0_0_9"/>
<reference evidence="1 2" key="2">
    <citation type="submission" date="2009-03" db="EMBL/GenBank/DDBJ databases">
        <title>Draft genome sequence of Coprococcus comes (ATCC 27758).</title>
        <authorList>
            <person name="Sudarsanam P."/>
            <person name="Ley R."/>
            <person name="Guruge J."/>
            <person name="Turnbaugh P.J."/>
            <person name="Mahowald M."/>
            <person name="Liep D."/>
            <person name="Gordon J."/>
        </authorList>
    </citation>
    <scope>NUCLEOTIDE SEQUENCE [LARGE SCALE GENOMIC DNA]</scope>
    <source>
        <strain evidence="1 2">ATCC 27758</strain>
    </source>
</reference>
<gene>
    <name evidence="1" type="ORF">COPCOM_02678</name>
</gene>
<evidence type="ECO:0000313" key="2">
    <source>
        <dbReference type="Proteomes" id="UP000003793"/>
    </source>
</evidence>
<dbReference type="AlphaFoldDB" id="C0BA47"/>
<protein>
    <submittedName>
        <fullName evidence="1">Uncharacterized protein</fullName>
    </submittedName>
</protein>
<accession>C0BA47</accession>
<name>C0BA47_9FIRM</name>
<organism evidence="1 2">
    <name type="scientific">Coprococcus comes ATCC 27758</name>
    <dbReference type="NCBI Taxonomy" id="470146"/>
    <lineage>
        <taxon>Bacteria</taxon>
        <taxon>Bacillati</taxon>
        <taxon>Bacillota</taxon>
        <taxon>Clostridia</taxon>
        <taxon>Lachnospirales</taxon>
        <taxon>Lachnospiraceae</taxon>
        <taxon>Coprococcus</taxon>
    </lineage>
</organism>
<sequence>MINSVKMDFSVLLRCIGDEIGWFGILDQLILSGRSDSVGEDGNHQQRRAVYHHREIKCRILVVSVE</sequence>
<reference evidence="1 2" key="1">
    <citation type="submission" date="2009-02" db="EMBL/GenBank/DDBJ databases">
        <authorList>
            <person name="Fulton L."/>
            <person name="Clifton S."/>
            <person name="Fulton B."/>
            <person name="Xu J."/>
            <person name="Minx P."/>
            <person name="Pepin K.H."/>
            <person name="Johnson M."/>
            <person name="Bhonagiri V."/>
            <person name="Nash W.E."/>
            <person name="Mardis E.R."/>
            <person name="Wilson R.K."/>
        </authorList>
    </citation>
    <scope>NUCLEOTIDE SEQUENCE [LARGE SCALE GENOMIC DNA]</scope>
    <source>
        <strain evidence="1 2">ATCC 27758</strain>
    </source>
</reference>
<comment type="caution">
    <text evidence="1">The sequence shown here is derived from an EMBL/GenBank/DDBJ whole genome shotgun (WGS) entry which is preliminary data.</text>
</comment>
<proteinExistence type="predicted"/>
<dbReference type="Proteomes" id="UP000003793">
    <property type="component" value="Unassembled WGS sequence"/>
</dbReference>
<evidence type="ECO:0000313" key="1">
    <source>
        <dbReference type="EMBL" id="EEG89689.1"/>
    </source>
</evidence>
<dbReference type="EMBL" id="ABVR01000041">
    <property type="protein sequence ID" value="EEG89689.1"/>
    <property type="molecule type" value="Genomic_DNA"/>
</dbReference>